<name>A0A835HJB9_9MAGN</name>
<evidence type="ECO:0000313" key="2">
    <source>
        <dbReference type="Proteomes" id="UP000631114"/>
    </source>
</evidence>
<reference evidence="1 2" key="1">
    <citation type="submission" date="2020-10" db="EMBL/GenBank/DDBJ databases">
        <title>The Coptis chinensis genome and diversification of protoberbering-type alkaloids.</title>
        <authorList>
            <person name="Wang B."/>
            <person name="Shu S."/>
            <person name="Song C."/>
            <person name="Liu Y."/>
        </authorList>
    </citation>
    <scope>NUCLEOTIDE SEQUENCE [LARGE SCALE GENOMIC DNA]</scope>
    <source>
        <strain evidence="1">HL-2020</strain>
        <tissue evidence="1">Leaf</tissue>
    </source>
</reference>
<dbReference type="AlphaFoldDB" id="A0A835HJB9"/>
<dbReference type="OrthoDB" id="1891930at2759"/>
<proteinExistence type="predicted"/>
<gene>
    <name evidence="1" type="ORF">IFM89_022943</name>
</gene>
<dbReference type="Proteomes" id="UP000631114">
    <property type="component" value="Unassembled WGS sequence"/>
</dbReference>
<dbReference type="PANTHER" id="PTHR48204">
    <property type="entry name" value="OS07G0265100 PROTEIN"/>
    <property type="match status" value="1"/>
</dbReference>
<comment type="caution">
    <text evidence="1">The sequence shown here is derived from an EMBL/GenBank/DDBJ whole genome shotgun (WGS) entry which is preliminary data.</text>
</comment>
<protein>
    <submittedName>
        <fullName evidence="1">Uncharacterized protein</fullName>
    </submittedName>
</protein>
<accession>A0A835HJB9</accession>
<dbReference type="EMBL" id="JADFTS010000006">
    <property type="protein sequence ID" value="KAF9601775.1"/>
    <property type="molecule type" value="Genomic_DNA"/>
</dbReference>
<dbReference type="PANTHER" id="PTHR48204:SF1">
    <property type="entry name" value="OS07G0265100 PROTEIN"/>
    <property type="match status" value="1"/>
</dbReference>
<keyword evidence="2" id="KW-1185">Reference proteome</keyword>
<organism evidence="1 2">
    <name type="scientific">Coptis chinensis</name>
    <dbReference type="NCBI Taxonomy" id="261450"/>
    <lineage>
        <taxon>Eukaryota</taxon>
        <taxon>Viridiplantae</taxon>
        <taxon>Streptophyta</taxon>
        <taxon>Embryophyta</taxon>
        <taxon>Tracheophyta</taxon>
        <taxon>Spermatophyta</taxon>
        <taxon>Magnoliopsida</taxon>
        <taxon>Ranunculales</taxon>
        <taxon>Ranunculaceae</taxon>
        <taxon>Coptidoideae</taxon>
        <taxon>Coptis</taxon>
    </lineage>
</organism>
<sequence length="135" mass="15166">MEQNGVDKKISKRLVFDRRYGWVIDEWKDPSEEALSGARGMFCILPLANAFVKATTQSINLAATSAVKVFVRPDDFSPQALQASLNYRFQDLLSSLQKQNFNLFNSKGKSTLLSSSCFEHVHVEKNDSQSGSSYH</sequence>
<evidence type="ECO:0000313" key="1">
    <source>
        <dbReference type="EMBL" id="KAF9601775.1"/>
    </source>
</evidence>